<sequence>MKQHFKSEMDDVFSEQIKFGLFSLKFLVVGGTFGFPCYDVVFKESTKEIMQLTTKQFKKEFENHQRKEILPEYISLWVSKMTTSLSEDLSSSFTK</sequence>
<reference evidence="2 3" key="1">
    <citation type="submission" date="2020-09" db="EMBL/GenBank/DDBJ databases">
        <title>De no assembly of potato wild relative species, Solanum commersonii.</title>
        <authorList>
            <person name="Cho K."/>
        </authorList>
    </citation>
    <scope>NUCLEOTIDE SEQUENCE [LARGE SCALE GENOMIC DNA]</scope>
    <source>
        <strain evidence="2">LZ3.2</strain>
        <tissue evidence="2">Leaf</tissue>
    </source>
</reference>
<dbReference type="Proteomes" id="UP000824120">
    <property type="component" value="Chromosome 4"/>
</dbReference>
<keyword evidence="1" id="KW-0472">Membrane</keyword>
<keyword evidence="3" id="KW-1185">Reference proteome</keyword>
<feature type="transmembrane region" description="Helical" evidence="1">
    <location>
        <begin position="20"/>
        <end position="41"/>
    </location>
</feature>
<protein>
    <submittedName>
        <fullName evidence="2">Uncharacterized protein</fullName>
    </submittedName>
</protein>
<organism evidence="2 3">
    <name type="scientific">Solanum commersonii</name>
    <name type="common">Commerson's wild potato</name>
    <name type="synonym">Commerson's nightshade</name>
    <dbReference type="NCBI Taxonomy" id="4109"/>
    <lineage>
        <taxon>Eukaryota</taxon>
        <taxon>Viridiplantae</taxon>
        <taxon>Streptophyta</taxon>
        <taxon>Embryophyta</taxon>
        <taxon>Tracheophyta</taxon>
        <taxon>Spermatophyta</taxon>
        <taxon>Magnoliopsida</taxon>
        <taxon>eudicotyledons</taxon>
        <taxon>Gunneridae</taxon>
        <taxon>Pentapetalae</taxon>
        <taxon>asterids</taxon>
        <taxon>lamiids</taxon>
        <taxon>Solanales</taxon>
        <taxon>Solanaceae</taxon>
        <taxon>Solanoideae</taxon>
        <taxon>Solaneae</taxon>
        <taxon>Solanum</taxon>
    </lineage>
</organism>
<comment type="caution">
    <text evidence="2">The sequence shown here is derived from an EMBL/GenBank/DDBJ whole genome shotgun (WGS) entry which is preliminary data.</text>
</comment>
<keyword evidence="1" id="KW-1133">Transmembrane helix</keyword>
<proteinExistence type="predicted"/>
<evidence type="ECO:0000313" key="3">
    <source>
        <dbReference type="Proteomes" id="UP000824120"/>
    </source>
</evidence>
<accession>A0A9J5ZMY5</accession>
<name>A0A9J5ZMY5_SOLCO</name>
<evidence type="ECO:0000313" key="2">
    <source>
        <dbReference type="EMBL" id="KAG5613502.1"/>
    </source>
</evidence>
<evidence type="ECO:0000256" key="1">
    <source>
        <dbReference type="SAM" id="Phobius"/>
    </source>
</evidence>
<keyword evidence="1" id="KW-0812">Transmembrane</keyword>
<gene>
    <name evidence="2" type="ORF">H5410_024783</name>
</gene>
<dbReference type="AlphaFoldDB" id="A0A9J5ZMY5"/>
<dbReference type="EMBL" id="JACXVP010000004">
    <property type="protein sequence ID" value="KAG5613502.1"/>
    <property type="molecule type" value="Genomic_DNA"/>
</dbReference>